<protein>
    <submittedName>
        <fullName evidence="1">Glyoxalase/bleomycin resistance/dioxygenase family protein</fullName>
    </submittedName>
</protein>
<sequence length="148" mass="16337">MTKDFTDIAVLFVAGFGPITQNTALSHAFYGETLGLPLKRMAGNDDYLLTEQDALAGVKHFALWPLAQAAFSCFGSEEWPADLPVPQAWIEFEVRDIQAASDVLMAKGYRLLIANREEPWGQTVTRLLSPEGLLTGVTITPWLREEAP</sequence>
<dbReference type="Proteomes" id="UP001350972">
    <property type="component" value="Chromosome"/>
</dbReference>
<keyword evidence="5" id="KW-1185">Reference proteome</keyword>
<proteinExistence type="predicted"/>
<evidence type="ECO:0000313" key="5">
    <source>
        <dbReference type="Proteomes" id="UP001350972"/>
    </source>
</evidence>
<organism evidence="1 4">
    <name type="scientific">Raoultella ornithinolytica</name>
    <name type="common">Klebsiella ornithinolytica</name>
    <dbReference type="NCBI Taxonomy" id="54291"/>
    <lineage>
        <taxon>Bacteria</taxon>
        <taxon>Pseudomonadati</taxon>
        <taxon>Pseudomonadota</taxon>
        <taxon>Gammaproteobacteria</taxon>
        <taxon>Enterobacterales</taxon>
        <taxon>Enterobacteriaceae</taxon>
        <taxon>Klebsiella/Raoultella group</taxon>
        <taxon>Raoultella</taxon>
    </lineage>
</organism>
<dbReference type="PaxDb" id="1286170-RORB6_06100"/>
<accession>A0A225U8Y8</accession>
<evidence type="ECO:0000313" key="1">
    <source>
        <dbReference type="EMBL" id="PIK83724.1"/>
    </source>
</evidence>
<evidence type="ECO:0000313" key="4">
    <source>
        <dbReference type="Proteomes" id="UP000229713"/>
    </source>
</evidence>
<dbReference type="EMBL" id="CP145163">
    <property type="protein sequence ID" value="WWC14218.1"/>
    <property type="molecule type" value="Genomic_DNA"/>
</dbReference>
<name>A0A225U8Y8_RAOOR</name>
<dbReference type="Proteomes" id="UP001064206">
    <property type="component" value="Chromosome"/>
</dbReference>
<dbReference type="AlphaFoldDB" id="A0A225U8Y8"/>
<dbReference type="EMBL" id="CP104450">
    <property type="protein sequence ID" value="UXE36057.1"/>
    <property type="molecule type" value="Genomic_DNA"/>
</dbReference>
<keyword evidence="1" id="KW-0223">Dioxygenase</keyword>
<dbReference type="Proteomes" id="UP000229713">
    <property type="component" value="Unassembled WGS sequence"/>
</dbReference>
<reference evidence="3 5" key="3">
    <citation type="submission" date="2024-02" db="EMBL/GenBank/DDBJ databases">
        <title>Tn5403 promotes plasmid rearrangements and degradation of the Klebsiella pneumoniae carbapenemase (KPC) transposon Tn4401.</title>
        <authorList>
            <person name="Sheppard A.E."/>
            <person name="Barry K.E."/>
            <person name="Parikh H.I."/>
            <person name="Vegesana K."/>
            <person name="Sebra R."/>
            <person name="George S."/>
            <person name="Sanderson N.D."/>
            <person name="Stoesser N."/>
            <person name="Eyre D.W."/>
            <person name="Crook D.W."/>
            <person name="Walker A.S."/>
            <person name="Mathers A.J."/>
        </authorList>
    </citation>
    <scope>NUCLEOTIDE SEQUENCE [LARGE SCALE GENOMIC DNA]</scope>
    <source>
        <strain evidence="3 5">CAV1921</strain>
    </source>
</reference>
<dbReference type="GeneID" id="93754162"/>
<dbReference type="EMBL" id="NKYI01000020">
    <property type="protein sequence ID" value="PIK83724.1"/>
    <property type="molecule type" value="Genomic_DNA"/>
</dbReference>
<dbReference type="Gene3D" id="3.10.180.10">
    <property type="entry name" value="2,3-Dihydroxybiphenyl 1,2-Dioxygenase, domain 1"/>
    <property type="match status" value="1"/>
</dbReference>
<dbReference type="InterPro" id="IPR029068">
    <property type="entry name" value="Glyas_Bleomycin-R_OHBP_Dase"/>
</dbReference>
<reference evidence="2" key="2">
    <citation type="submission" date="2022-09" db="EMBL/GenBank/DDBJ databases">
        <title>Multidrug resistance Raoultella ornithinolytica Strain MQB_Silv_108.</title>
        <authorList>
            <person name="Quintela-Baluja M."/>
        </authorList>
    </citation>
    <scope>NUCLEOTIDE SEQUENCE</scope>
    <source>
        <strain evidence="2">MQB_Silv_108</strain>
    </source>
</reference>
<dbReference type="SUPFAM" id="SSF54593">
    <property type="entry name" value="Glyoxalase/Bleomycin resistance protein/Dihydroxybiphenyl dioxygenase"/>
    <property type="match status" value="1"/>
</dbReference>
<evidence type="ECO:0000313" key="3">
    <source>
        <dbReference type="EMBL" id="WWC14218.1"/>
    </source>
</evidence>
<reference evidence="1 4" key="1">
    <citation type="submission" date="2017-07" db="EMBL/GenBank/DDBJ databases">
        <title>Raoultella ornithinolytica strain HH3 draft genome.</title>
        <authorList>
            <person name="Duceppe M.-O."/>
            <person name="Huang H."/>
            <person name="Phipps-Todd B."/>
        </authorList>
    </citation>
    <scope>NUCLEOTIDE SEQUENCE [LARGE SCALE GENOMIC DNA]</scope>
    <source>
        <strain evidence="1 4">HH3</strain>
    </source>
</reference>
<evidence type="ECO:0000313" key="2">
    <source>
        <dbReference type="EMBL" id="UXE36057.1"/>
    </source>
</evidence>
<gene>
    <name evidence="1" type="ORF">CFY86_13285</name>
    <name evidence="3" type="ORF">LM286_13340</name>
    <name evidence="2" type="ORF">N2J37_15955</name>
</gene>
<dbReference type="GO" id="GO:0051213">
    <property type="term" value="F:dioxygenase activity"/>
    <property type="evidence" value="ECO:0007669"/>
    <property type="project" value="UniProtKB-KW"/>
</dbReference>
<dbReference type="RefSeq" id="WP_004862136.1">
    <property type="nucleotide sequence ID" value="NZ_ABDFAB020000002.1"/>
</dbReference>
<keyword evidence="1" id="KW-0560">Oxidoreductase</keyword>